<keyword evidence="5 7" id="KW-1133">Transmembrane helix</keyword>
<evidence type="ECO:0000256" key="7">
    <source>
        <dbReference type="SAM" id="Phobius"/>
    </source>
</evidence>
<feature type="transmembrane region" description="Helical" evidence="7">
    <location>
        <begin position="142"/>
        <end position="163"/>
    </location>
</feature>
<dbReference type="AlphaFoldDB" id="A0A291TD74"/>
<proteinExistence type="inferred from homology"/>
<comment type="similarity">
    <text evidence="2">Belongs to the chromate ion transporter (CHR) (TC 2.A.51) family.</text>
</comment>
<feature type="transmembrane region" description="Helical" evidence="7">
    <location>
        <begin position="170"/>
        <end position="189"/>
    </location>
</feature>
<evidence type="ECO:0000256" key="3">
    <source>
        <dbReference type="ARBA" id="ARBA00022475"/>
    </source>
</evidence>
<dbReference type="InterPro" id="IPR003370">
    <property type="entry name" value="Chromate_transpt"/>
</dbReference>
<evidence type="ECO:0000313" key="9">
    <source>
        <dbReference type="Proteomes" id="UP000223709"/>
    </source>
</evidence>
<dbReference type="PANTHER" id="PTHR43663:SF1">
    <property type="entry name" value="CHROMATE TRANSPORTER"/>
    <property type="match status" value="1"/>
</dbReference>
<dbReference type="GO" id="GO:0015109">
    <property type="term" value="F:chromate transmembrane transporter activity"/>
    <property type="evidence" value="ECO:0007669"/>
    <property type="project" value="InterPro"/>
</dbReference>
<evidence type="ECO:0000256" key="6">
    <source>
        <dbReference type="ARBA" id="ARBA00023136"/>
    </source>
</evidence>
<dbReference type="PANTHER" id="PTHR43663">
    <property type="entry name" value="CHROMATE TRANSPORT PROTEIN-RELATED"/>
    <property type="match status" value="1"/>
</dbReference>
<keyword evidence="4 7" id="KW-0812">Transmembrane</keyword>
<keyword evidence="6 7" id="KW-0472">Membrane</keyword>
<name>A0A291TD74_9FIRM</name>
<accession>A0A291TD74</accession>
<feature type="transmembrane region" description="Helical" evidence="7">
    <location>
        <begin position="7"/>
        <end position="28"/>
    </location>
</feature>
<feature type="transmembrane region" description="Helical" evidence="7">
    <location>
        <begin position="75"/>
        <end position="97"/>
    </location>
</feature>
<feature type="transmembrane region" description="Helical" evidence="7">
    <location>
        <begin position="109"/>
        <end position="130"/>
    </location>
</feature>
<evidence type="ECO:0000256" key="4">
    <source>
        <dbReference type="ARBA" id="ARBA00022692"/>
    </source>
</evidence>
<evidence type="ECO:0000256" key="5">
    <source>
        <dbReference type="ARBA" id="ARBA00022989"/>
    </source>
</evidence>
<dbReference type="Pfam" id="PF02417">
    <property type="entry name" value="Chromate_transp"/>
    <property type="match status" value="1"/>
</dbReference>
<organism evidence="8 9">
    <name type="scientific">Faecalibacterium prausnitzii</name>
    <dbReference type="NCBI Taxonomy" id="853"/>
    <lineage>
        <taxon>Bacteria</taxon>
        <taxon>Bacillati</taxon>
        <taxon>Bacillota</taxon>
        <taxon>Clostridia</taxon>
        <taxon>Eubacteriales</taxon>
        <taxon>Oscillospiraceae</taxon>
        <taxon>Faecalibacterium</taxon>
    </lineage>
</organism>
<dbReference type="Proteomes" id="UP000223709">
    <property type="component" value="Chromosome"/>
</dbReference>
<evidence type="ECO:0000256" key="1">
    <source>
        <dbReference type="ARBA" id="ARBA00004651"/>
    </source>
</evidence>
<gene>
    <name evidence="8" type="ORF">CRH10_12960</name>
</gene>
<protein>
    <submittedName>
        <fullName evidence="8">Chromate transporter</fullName>
    </submittedName>
</protein>
<reference evidence="8 9" key="1">
    <citation type="submission" date="2017-10" db="EMBL/GenBank/DDBJ databases">
        <title>Complete Genome Sequence of Faecalibacterium prausnitzii isolated from the gut of healthy adult Indian.</title>
        <authorList>
            <person name="Bag S."/>
            <person name="Ghosh T.S."/>
            <person name="Das B."/>
        </authorList>
    </citation>
    <scope>NUCLEOTIDE SEQUENCE [LARGE SCALE GENOMIC DNA]</scope>
    <source>
        <strain evidence="8 9">Indica</strain>
    </source>
</reference>
<evidence type="ECO:0000313" key="8">
    <source>
        <dbReference type="EMBL" id="ATL91133.1"/>
    </source>
</evidence>
<sequence>MIYLQLFLNFLMIGALSFGGGYGMISLVRETVLRHGWLTEAEFLSFVAVSESTPGPLAINMATFIGSSQGGFPGALIATLGVVLPSFFIILLIAAVLKNLMKYAGVEAFLSGVRPCVVAMILATALNMMLSTLGGIKTLADGFAPDAKSILVFAVLWAVHFVWKKRTQKAPSPIGMILLAAGLGILFWGV</sequence>
<dbReference type="GO" id="GO:0005886">
    <property type="term" value="C:plasma membrane"/>
    <property type="evidence" value="ECO:0007669"/>
    <property type="project" value="UniProtKB-SubCell"/>
</dbReference>
<evidence type="ECO:0000256" key="2">
    <source>
        <dbReference type="ARBA" id="ARBA00005262"/>
    </source>
</evidence>
<keyword evidence="3" id="KW-1003">Cell membrane</keyword>
<comment type="subcellular location">
    <subcellularLocation>
        <location evidence="1">Cell membrane</location>
        <topology evidence="1">Multi-pass membrane protein</topology>
    </subcellularLocation>
</comment>
<dbReference type="EMBL" id="CP023819">
    <property type="protein sequence ID" value="ATL91133.1"/>
    <property type="molecule type" value="Genomic_DNA"/>
</dbReference>
<dbReference type="InterPro" id="IPR052518">
    <property type="entry name" value="CHR_Transporter"/>
</dbReference>
<dbReference type="RefSeq" id="WP_098924949.1">
    <property type="nucleotide sequence ID" value="NZ_CP023819.1"/>
</dbReference>